<feature type="chain" id="PRO_5003038964" evidence="6">
    <location>
        <begin position="26"/>
        <end position="1362"/>
    </location>
</feature>
<keyword evidence="5" id="KW-0812">Transmembrane</keyword>
<proteinExistence type="predicted"/>
<dbReference type="OrthoDB" id="10040561at2759"/>
<dbReference type="KEGG" id="ngr:NAEGRDRAFT_75910"/>
<evidence type="ECO:0000259" key="7">
    <source>
        <dbReference type="PROSITE" id="PS50026"/>
    </source>
</evidence>
<feature type="disulfide bond" evidence="4">
    <location>
        <begin position="890"/>
        <end position="899"/>
    </location>
</feature>
<dbReference type="InParanoid" id="D2W3D8"/>
<dbReference type="PROSITE" id="PS01186">
    <property type="entry name" value="EGF_2"/>
    <property type="match status" value="9"/>
</dbReference>
<feature type="domain" description="EGF-like" evidence="7">
    <location>
        <begin position="986"/>
        <end position="1025"/>
    </location>
</feature>
<keyword evidence="5" id="KW-1133">Transmembrane helix</keyword>
<evidence type="ECO:0000256" key="3">
    <source>
        <dbReference type="ARBA" id="ARBA00023157"/>
    </source>
</evidence>
<dbReference type="SUPFAM" id="SSF63829">
    <property type="entry name" value="Calcium-dependent phosphotriesterase"/>
    <property type="match status" value="1"/>
</dbReference>
<dbReference type="VEuPathDB" id="AmoebaDB:NAEGRDRAFT_75910"/>
<dbReference type="Pfam" id="PF01436">
    <property type="entry name" value="NHL"/>
    <property type="match status" value="1"/>
</dbReference>
<dbReference type="Gene3D" id="2.60.120.260">
    <property type="entry name" value="Galactose-binding domain-like"/>
    <property type="match status" value="3"/>
</dbReference>
<dbReference type="PROSITE" id="PS00022">
    <property type="entry name" value="EGF_1"/>
    <property type="match status" value="9"/>
</dbReference>
<feature type="disulfide bond" evidence="4">
    <location>
        <begin position="1015"/>
        <end position="1024"/>
    </location>
</feature>
<keyword evidence="5" id="KW-0472">Membrane</keyword>
<feature type="disulfide bond" evidence="4">
    <location>
        <begin position="845"/>
        <end position="854"/>
    </location>
</feature>
<dbReference type="SMART" id="SM00181">
    <property type="entry name" value="EGF"/>
    <property type="match status" value="10"/>
</dbReference>
<comment type="caution">
    <text evidence="4">Lacks conserved residue(s) required for the propagation of feature annotation.</text>
</comment>
<feature type="domain" description="EGF-like" evidence="7">
    <location>
        <begin position="777"/>
        <end position="810"/>
    </location>
</feature>
<keyword evidence="9" id="KW-1185">Reference proteome</keyword>
<feature type="signal peptide" evidence="6">
    <location>
        <begin position="1"/>
        <end position="25"/>
    </location>
</feature>
<gene>
    <name evidence="8" type="ORF">NAEGRDRAFT_75910</name>
</gene>
<dbReference type="RefSeq" id="XP_002669144.1">
    <property type="nucleotide sequence ID" value="XM_002669098.1"/>
</dbReference>
<reference evidence="8 9" key="1">
    <citation type="journal article" date="2010" name="Cell">
        <title>The genome of Naegleria gruberi illuminates early eukaryotic versatility.</title>
        <authorList>
            <person name="Fritz-Laylin L.K."/>
            <person name="Prochnik S.E."/>
            <person name="Ginger M.L."/>
            <person name="Dacks J.B."/>
            <person name="Carpenter M.L."/>
            <person name="Field M.C."/>
            <person name="Kuo A."/>
            <person name="Paredez A."/>
            <person name="Chapman J."/>
            <person name="Pham J."/>
            <person name="Shu S."/>
            <person name="Neupane R."/>
            <person name="Cipriano M."/>
            <person name="Mancuso J."/>
            <person name="Tu H."/>
            <person name="Salamov A."/>
            <person name="Lindquist E."/>
            <person name="Shapiro H."/>
            <person name="Lucas S."/>
            <person name="Grigoriev I.V."/>
            <person name="Cande W.Z."/>
            <person name="Fulton C."/>
            <person name="Rokhsar D.S."/>
            <person name="Dawson S.C."/>
        </authorList>
    </citation>
    <scope>NUCLEOTIDE SEQUENCE [LARGE SCALE GENOMIC DNA]</scope>
    <source>
        <strain evidence="8 9">NEG-M</strain>
    </source>
</reference>
<keyword evidence="1 4" id="KW-0245">EGF-like domain</keyword>
<dbReference type="InterPro" id="IPR011042">
    <property type="entry name" value="6-blade_b-propeller_TolB-like"/>
</dbReference>
<dbReference type="EMBL" id="GG738931">
    <property type="protein sequence ID" value="EFC36400.1"/>
    <property type="molecule type" value="Genomic_DNA"/>
</dbReference>
<dbReference type="Gene3D" id="2.120.10.30">
    <property type="entry name" value="TolB, C-terminal domain"/>
    <property type="match status" value="4"/>
</dbReference>
<dbReference type="Proteomes" id="UP000006671">
    <property type="component" value="Unassembled WGS sequence"/>
</dbReference>
<sequence length="1362" mass="145507">MNNNNLFLAIIWVMCLLISHQQTRAQQFPPNRWLRTSNYLVETLAGDSSQCANYLAQWRTRVGKPVGLFWVPSTQEVFFTDLERNAVSKITASGQLVDLIGGSELRRGYSGDGSLAVNAKINGPTSVIVDSSNGDVFFTDDWNHCIRKISASSGIVSTVAGTGVQGFDGNTGNALSMRLSIPRSIRFTSATTMTFLDYGNCIIRELNISSSQITKTFTVPYSCTGTGTDPVGYSSRVFPSSTGDVYLSDDMKNMVSLMQIKDGKPKNFAGSKGDGYTADGLKISDQKMSVPTGIFLNAAETTLYIVESGNHLLRYATGDKIYTIAGTAMTKGFSGDGGSATSALLNNPSDLFHDEANNMFLISDTDNGRIRNVSGGIINSKTLYSNAVPSSLVRFSSSLNSFTFGMDGSLYISDYSTIRSGNSNFDIYAGTGLVGYSGNYTLRNSTLFNSPNKLAFNSRNELFIADSNNHRIRKVVGGMTFDYAGNGNPTGSDNDGGSALNAVLANPTSLFVLPNDDLLIASTGKISKVFANNGTIVTLYRSMGVIISDLTVNLNNLDIYFSEKSTHTVKKLDSNGVLTIIAGTGSNLGSVSDGGLAINATIDSPNSILLTQNGELIISEQSRIRRVTLNDNLISTITLYDNSTQTNTSFINQAKSLYLNANGDILYAEGCTIKRIKQILQPEYPISCFGYLANNSLVCSGNGQCNVTDQCSCNEGFIGSMCETRNHSCFGIHFNSSLVCSSHGDCISKNNCSCYNGFYGDNCESTIVIPLNYTCFGVNFNDSSVCSGFGNCIATDNCTCSVGYSGSNCQNAPIPPLTCFGVLANESTSVCSGHGQCVSKDNCTCATGYYGSSCEFIVQPPPITCFGILFNDSTVCSGHGSCNSSNQCLCSEGYTGSSCQNPPPQPTPPITCYGLLFNDSVVCSGHGNCLSSNNCSCETGYSGSDCSSFKCFDIVPSNSAVCSGHGSCSAPNTCSCSNGYSGNDCSQFECFGTLFTSSLVCSGHGVCNSTNQCLCSEGFIGNECQTKNHTCYGMLFNDSNVCSQHGECMSKDNCQCQDGYVGANCEIPVCYSLLSSDLNVCSGNGKCPAPDSCLCNEGWFGKNCSNRVCVSVVDVINGNVTCSTTTQSDDVELIKRAVTDLTELDAEELHFHKYSSVSVKFPSDISSLSTSQDLTIIATVQNKTSAKQKIGAINSDVVSVSFLKDDGSKFQVSNLANPIIINFANISIEADSNESIRNFTCMFFDANINSWSDTGVSTLFSFIQRVSNNQFQVSIQCLTTHLTTFSVIDINIKKQNSPSTTIQPKQDQTSNDSTVIIAVLVSVIASSLIFFVVGIVIGVSVALLYKKRKKEKDYSASSSTGV</sequence>
<feature type="domain" description="EGF-like" evidence="7">
    <location>
        <begin position="823"/>
        <end position="855"/>
    </location>
</feature>
<dbReference type="InterPro" id="IPR051216">
    <property type="entry name" value="Teneurin"/>
</dbReference>
<dbReference type="Pfam" id="PF23106">
    <property type="entry name" value="EGF_Teneurin"/>
    <property type="match status" value="1"/>
</dbReference>
<dbReference type="PROSITE" id="PS50026">
    <property type="entry name" value="EGF_3"/>
    <property type="match status" value="5"/>
</dbReference>
<evidence type="ECO:0000313" key="8">
    <source>
        <dbReference type="EMBL" id="EFC36400.1"/>
    </source>
</evidence>
<dbReference type="InterPro" id="IPR013111">
    <property type="entry name" value="EGF_extracell"/>
</dbReference>
<feature type="transmembrane region" description="Helical" evidence="5">
    <location>
        <begin position="1315"/>
        <end position="1345"/>
    </location>
</feature>
<evidence type="ECO:0000256" key="6">
    <source>
        <dbReference type="SAM" id="SignalP"/>
    </source>
</evidence>
<feature type="disulfide bond" evidence="4">
    <location>
        <begin position="1056"/>
        <end position="1065"/>
    </location>
</feature>
<evidence type="ECO:0000256" key="5">
    <source>
        <dbReference type="SAM" id="Phobius"/>
    </source>
</evidence>
<dbReference type="SUPFAM" id="SSF101898">
    <property type="entry name" value="NHL repeat"/>
    <property type="match status" value="1"/>
</dbReference>
<dbReference type="Pfam" id="PF07974">
    <property type="entry name" value="EGF_2"/>
    <property type="match status" value="4"/>
</dbReference>
<keyword evidence="3 4" id="KW-1015">Disulfide bond</keyword>
<dbReference type="PANTHER" id="PTHR11219">
    <property type="entry name" value="TENEURIN AND N-ACETYLGLUCOSAMINE-1-PHOSPHODIESTER ALPHA-N-ACETYLGLUCOSAMINIDASE"/>
    <property type="match status" value="1"/>
</dbReference>
<dbReference type="eggNOG" id="KOG2177">
    <property type="taxonomic scope" value="Eukaryota"/>
</dbReference>
<accession>D2W3D8</accession>
<protein>
    <submittedName>
        <fullName evidence="8">Predicted protein</fullName>
    </submittedName>
</protein>
<feature type="domain" description="EGF-like" evidence="7">
    <location>
        <begin position="861"/>
        <end position="900"/>
    </location>
</feature>
<evidence type="ECO:0000256" key="1">
    <source>
        <dbReference type="ARBA" id="ARBA00022536"/>
    </source>
</evidence>
<evidence type="ECO:0000256" key="2">
    <source>
        <dbReference type="ARBA" id="ARBA00022737"/>
    </source>
</evidence>
<evidence type="ECO:0000313" key="9">
    <source>
        <dbReference type="Proteomes" id="UP000006671"/>
    </source>
</evidence>
<feature type="disulfide bond" evidence="4">
    <location>
        <begin position="800"/>
        <end position="809"/>
    </location>
</feature>
<name>D2W3D8_NAEGR</name>
<dbReference type="GeneID" id="8862313"/>
<feature type="domain" description="EGF-like" evidence="7">
    <location>
        <begin position="1033"/>
        <end position="1066"/>
    </location>
</feature>
<dbReference type="PANTHER" id="PTHR11219:SF69">
    <property type="entry name" value="TENEURIN-A"/>
    <property type="match status" value="1"/>
</dbReference>
<dbReference type="InterPro" id="IPR001258">
    <property type="entry name" value="NHL_repeat"/>
</dbReference>
<keyword evidence="6" id="KW-0732">Signal</keyword>
<dbReference type="STRING" id="5762.D2W3D8"/>
<keyword evidence="2" id="KW-0677">Repeat</keyword>
<organism evidence="9">
    <name type="scientific">Naegleria gruberi</name>
    <name type="common">Amoeba</name>
    <dbReference type="NCBI Taxonomy" id="5762"/>
    <lineage>
        <taxon>Eukaryota</taxon>
        <taxon>Discoba</taxon>
        <taxon>Heterolobosea</taxon>
        <taxon>Tetramitia</taxon>
        <taxon>Eutetramitia</taxon>
        <taxon>Vahlkampfiidae</taxon>
        <taxon>Naegleria</taxon>
    </lineage>
</organism>
<dbReference type="InterPro" id="IPR000742">
    <property type="entry name" value="EGF"/>
</dbReference>
<dbReference type="eggNOG" id="KOG1225">
    <property type="taxonomic scope" value="Eukaryota"/>
</dbReference>
<evidence type="ECO:0000256" key="4">
    <source>
        <dbReference type="PROSITE-ProRule" id="PRU00076"/>
    </source>
</evidence>
<dbReference type="Gene3D" id="2.10.25.10">
    <property type="entry name" value="Laminin"/>
    <property type="match status" value="5"/>
</dbReference>